<dbReference type="InterPro" id="IPR029032">
    <property type="entry name" value="AhpD-like"/>
</dbReference>
<dbReference type="SUPFAM" id="SSF69118">
    <property type="entry name" value="AhpD-like"/>
    <property type="match status" value="1"/>
</dbReference>
<accession>A0ABM8E1W9</accession>
<dbReference type="PANTHER" id="PTHR34846:SF5">
    <property type="entry name" value="CARBOXYMUCONOLACTONE DECARBOXYLASE-LIKE DOMAIN-CONTAINING PROTEIN"/>
    <property type="match status" value="1"/>
</dbReference>
<dbReference type="RefSeq" id="WP_263797622.1">
    <property type="nucleotide sequence ID" value="NZ_AP027141.1"/>
</dbReference>
<protein>
    <recommendedName>
        <fullName evidence="1">Carboxymuconolactone decarboxylase-like domain-containing protein</fullName>
    </recommendedName>
</protein>
<sequence length="189" mass="20348">MTAPARLTRLLPAQLDDDQRTLYDAITTGPRAQGPQRFPLTAPDGSLNGPFNALLTSPAVGTALQEVGAALRYRTGLDDRSREIGILLVAARWDSAFERSAHEAIARGLGFTEEELLALRREDLDLLAGTLTETELAVGRVVVALLDGDLDDAQWDAATAALGEAALFELTTLVGYYATLALQLRVFRV</sequence>
<name>A0ABM8E1W9_9MICO</name>
<evidence type="ECO:0000259" key="1">
    <source>
        <dbReference type="Pfam" id="PF02627"/>
    </source>
</evidence>
<dbReference type="Gene3D" id="1.20.1290.10">
    <property type="entry name" value="AhpD-like"/>
    <property type="match status" value="1"/>
</dbReference>
<gene>
    <name evidence="2" type="ORF">Microterr_24550</name>
</gene>
<dbReference type="EMBL" id="AP027141">
    <property type="protein sequence ID" value="BDV31795.1"/>
    <property type="molecule type" value="Genomic_DNA"/>
</dbReference>
<feature type="domain" description="Carboxymuconolactone decarboxylase-like" evidence="1">
    <location>
        <begin position="58"/>
        <end position="123"/>
    </location>
</feature>
<dbReference type="Proteomes" id="UP001317779">
    <property type="component" value="Chromosome"/>
</dbReference>
<reference evidence="2 3" key="1">
    <citation type="submission" date="2022-12" db="EMBL/GenBank/DDBJ databases">
        <title>Microbacterium terricola strain KV-448 chromosome, complete genome.</title>
        <authorList>
            <person name="Oshima T."/>
            <person name="Moriya T."/>
            <person name="Bessho Y."/>
        </authorList>
    </citation>
    <scope>NUCLEOTIDE SEQUENCE [LARGE SCALE GENOMIC DNA]</scope>
    <source>
        <strain evidence="2 3">KV-448</strain>
    </source>
</reference>
<proteinExistence type="predicted"/>
<evidence type="ECO:0000313" key="3">
    <source>
        <dbReference type="Proteomes" id="UP001317779"/>
    </source>
</evidence>
<dbReference type="Pfam" id="PF02627">
    <property type="entry name" value="CMD"/>
    <property type="match status" value="1"/>
</dbReference>
<dbReference type="PANTHER" id="PTHR34846">
    <property type="entry name" value="4-CARBOXYMUCONOLACTONE DECARBOXYLASE FAMILY PROTEIN (AFU_ORTHOLOGUE AFUA_6G11590)"/>
    <property type="match status" value="1"/>
</dbReference>
<organism evidence="2 3">
    <name type="scientific">Microbacterium terricola</name>
    <dbReference type="NCBI Taxonomy" id="344163"/>
    <lineage>
        <taxon>Bacteria</taxon>
        <taxon>Bacillati</taxon>
        <taxon>Actinomycetota</taxon>
        <taxon>Actinomycetes</taxon>
        <taxon>Micrococcales</taxon>
        <taxon>Microbacteriaceae</taxon>
        <taxon>Microbacterium</taxon>
    </lineage>
</organism>
<keyword evidence="3" id="KW-1185">Reference proteome</keyword>
<evidence type="ECO:0000313" key="2">
    <source>
        <dbReference type="EMBL" id="BDV31795.1"/>
    </source>
</evidence>
<dbReference type="InterPro" id="IPR003779">
    <property type="entry name" value="CMD-like"/>
</dbReference>